<sequence length="270" mass="29261">MAKLNTQQSNPRINCPLEFGPFIAFLPQFFTAFQRSFRGFSRHALVFRTHYSSPPSNAGRALARIPEENLKQPKPRARNRIGGAAPARHLKASRRRHAAAARPRPTPKATATAPRQQLDSDSSRLDDGDAAALLIAVNDSNLDLRLGWVERRTTRRPASPSAGRVDEGAWPRRRFAPRLAGAAPRRWPVLLRGRHRFGRGGVALPAPGYYATSAVANPAGVKSTGCAAPPAPRTGRAGLDLRAISTSRVFALASLLFPIGSSGCHRHGHC</sequence>
<feature type="compositionally biased region" description="Basic residues" evidence="1">
    <location>
        <begin position="88"/>
        <end position="99"/>
    </location>
</feature>
<comment type="caution">
    <text evidence="2">The sequence shown here is derived from an EMBL/GenBank/DDBJ whole genome shotgun (WGS) entry which is preliminary data.</text>
</comment>
<dbReference type="EMBL" id="CM029039">
    <property type="protein sequence ID" value="KAG2644043.1"/>
    <property type="molecule type" value="Genomic_DNA"/>
</dbReference>
<feature type="compositionally biased region" description="Low complexity" evidence="1">
    <location>
        <begin position="100"/>
        <end position="115"/>
    </location>
</feature>
<evidence type="ECO:0000313" key="3">
    <source>
        <dbReference type="Proteomes" id="UP000823388"/>
    </source>
</evidence>
<accession>A0A8T0WHD1</accession>
<reference evidence="2" key="1">
    <citation type="submission" date="2020-05" db="EMBL/GenBank/DDBJ databases">
        <title>WGS assembly of Panicum virgatum.</title>
        <authorList>
            <person name="Lovell J.T."/>
            <person name="Jenkins J."/>
            <person name="Shu S."/>
            <person name="Juenger T.E."/>
            <person name="Schmutz J."/>
        </authorList>
    </citation>
    <scope>NUCLEOTIDE SEQUENCE</scope>
    <source>
        <strain evidence="2">AP13</strain>
    </source>
</reference>
<keyword evidence="3" id="KW-1185">Reference proteome</keyword>
<gene>
    <name evidence="2" type="ORF">PVAP13_2KG400305</name>
</gene>
<dbReference type="AlphaFoldDB" id="A0A8T0WHD1"/>
<evidence type="ECO:0000256" key="1">
    <source>
        <dbReference type="SAM" id="MobiDB-lite"/>
    </source>
</evidence>
<dbReference type="Proteomes" id="UP000823388">
    <property type="component" value="Chromosome 2K"/>
</dbReference>
<name>A0A8T0WHD1_PANVG</name>
<proteinExistence type="predicted"/>
<protein>
    <submittedName>
        <fullName evidence="2">Uncharacterized protein</fullName>
    </submittedName>
</protein>
<organism evidence="2 3">
    <name type="scientific">Panicum virgatum</name>
    <name type="common">Blackwell switchgrass</name>
    <dbReference type="NCBI Taxonomy" id="38727"/>
    <lineage>
        <taxon>Eukaryota</taxon>
        <taxon>Viridiplantae</taxon>
        <taxon>Streptophyta</taxon>
        <taxon>Embryophyta</taxon>
        <taxon>Tracheophyta</taxon>
        <taxon>Spermatophyta</taxon>
        <taxon>Magnoliopsida</taxon>
        <taxon>Liliopsida</taxon>
        <taxon>Poales</taxon>
        <taxon>Poaceae</taxon>
        <taxon>PACMAD clade</taxon>
        <taxon>Panicoideae</taxon>
        <taxon>Panicodae</taxon>
        <taxon>Paniceae</taxon>
        <taxon>Panicinae</taxon>
        <taxon>Panicum</taxon>
        <taxon>Panicum sect. Hiantes</taxon>
    </lineage>
</organism>
<evidence type="ECO:0000313" key="2">
    <source>
        <dbReference type="EMBL" id="KAG2644043.1"/>
    </source>
</evidence>
<feature type="region of interest" description="Disordered" evidence="1">
    <location>
        <begin position="66"/>
        <end position="124"/>
    </location>
</feature>